<dbReference type="InterPro" id="IPR013324">
    <property type="entry name" value="RNA_pol_sigma_r3/r4-like"/>
</dbReference>
<proteinExistence type="predicted"/>
<name>A0A9X5GR92_9FIRM</name>
<dbReference type="InterPro" id="IPR036388">
    <property type="entry name" value="WH-like_DNA-bd_sf"/>
</dbReference>
<protein>
    <submittedName>
        <fullName evidence="1">Sigma-70 family RNA polymerase sigma factor</fullName>
    </submittedName>
</protein>
<dbReference type="OrthoDB" id="9787667at2"/>
<keyword evidence="2" id="KW-1185">Reference proteome</keyword>
<evidence type="ECO:0000313" key="2">
    <source>
        <dbReference type="Proteomes" id="UP001154420"/>
    </source>
</evidence>
<evidence type="ECO:0000313" key="1">
    <source>
        <dbReference type="EMBL" id="NBJ92079.1"/>
    </source>
</evidence>
<dbReference type="RefSeq" id="WP_160559158.1">
    <property type="nucleotide sequence ID" value="NZ_QZDT01000006.1"/>
</dbReference>
<dbReference type="SUPFAM" id="SSF88659">
    <property type="entry name" value="Sigma3 and sigma4 domains of RNA polymerase sigma factors"/>
    <property type="match status" value="1"/>
</dbReference>
<sequence length="152" mass="18569">MRYSEQFMEHIEYAFHAFCKIVLRHEAINAWRDLKWKEEREISLDYLMSERYFEPSAMDSYFEKQDKPTVFLVFGKEVIIDDEQLATALSRLPKLRWETLLLYYFVGYRDEAIGRLYGRCRSTINSRRNVALKHLRKEWERLEHEEQKADTF</sequence>
<dbReference type="AlphaFoldDB" id="A0A9X5GR92"/>
<dbReference type="Proteomes" id="UP001154420">
    <property type="component" value="Unassembled WGS sequence"/>
</dbReference>
<accession>A0A9X5GR92</accession>
<gene>
    <name evidence="1" type="ORF">D5281_05625</name>
</gene>
<dbReference type="Gene3D" id="1.10.10.10">
    <property type="entry name" value="Winged helix-like DNA-binding domain superfamily/Winged helix DNA-binding domain"/>
    <property type="match status" value="1"/>
</dbReference>
<reference evidence="1" key="1">
    <citation type="submission" date="2018-09" db="EMBL/GenBank/DDBJ databases">
        <title>Murine metabolic-syndrome-specific gut microbial biobank.</title>
        <authorList>
            <person name="Liu C."/>
        </authorList>
    </citation>
    <scope>NUCLEOTIDE SEQUENCE</scope>
    <source>
        <strain evidence="1">D42-62</strain>
    </source>
</reference>
<organism evidence="1 2">
    <name type="scientific">Parablautia muri</name>
    <dbReference type="NCBI Taxonomy" id="2320879"/>
    <lineage>
        <taxon>Bacteria</taxon>
        <taxon>Bacillati</taxon>
        <taxon>Bacillota</taxon>
        <taxon>Clostridia</taxon>
        <taxon>Lachnospirales</taxon>
        <taxon>Lachnospiraceae</taxon>
        <taxon>Parablautia</taxon>
    </lineage>
</organism>
<dbReference type="EMBL" id="QZDT01000006">
    <property type="protein sequence ID" value="NBJ92079.1"/>
    <property type="molecule type" value="Genomic_DNA"/>
</dbReference>
<comment type="caution">
    <text evidence="1">The sequence shown here is derived from an EMBL/GenBank/DDBJ whole genome shotgun (WGS) entry which is preliminary data.</text>
</comment>